<evidence type="ECO:0000256" key="1">
    <source>
        <dbReference type="SAM" id="MobiDB-lite"/>
    </source>
</evidence>
<dbReference type="Proteomes" id="UP000390335">
    <property type="component" value="Unassembled WGS sequence"/>
</dbReference>
<gene>
    <name evidence="2" type="ORF">RsS93_52880</name>
</gene>
<keyword evidence="3" id="KW-1185">Reference proteome</keyword>
<organism evidence="2 3">
    <name type="scientific">Rhizobium dioscoreae</name>
    <dbReference type="NCBI Taxonomy" id="2653122"/>
    <lineage>
        <taxon>Bacteria</taxon>
        <taxon>Pseudomonadati</taxon>
        <taxon>Pseudomonadota</taxon>
        <taxon>Alphaproteobacteria</taxon>
        <taxon>Hyphomicrobiales</taxon>
        <taxon>Rhizobiaceae</taxon>
        <taxon>Rhizobium/Agrobacterium group</taxon>
        <taxon>Rhizobium</taxon>
    </lineage>
</organism>
<accession>A0ABQ0ZBN5</accession>
<sequence length="326" mass="34269">MAEAAVARETLFALRETIARLEGRPIPALAAAAHETLADKPARQMAGIAKSLHIQPMREQSLLPIGVDELDAALQGGLPLDALTEIRSLGLRDAGVASGFALALAARLHAQASDTVPAKSPVLWIGDTVATMEAGLPYAIGISDFGLEPQAFLQASPRKLDDALWVAEAALGSAAFAAIILEVRGNPARFGLTESRRLALRAKAAGRPLFLLRQGGEEEASSALFRFSVEPAPAQARPLPDGSVLGGSIGHPAFRLTLEKSRNPAPLSITLEWNAHDRRFAPVSDVQHPAFPGEHAAHSGADLSASADRPDRAQALGSVLAFDRQA</sequence>
<comment type="caution">
    <text evidence="2">The sequence shown here is derived from an EMBL/GenBank/DDBJ whole genome shotgun (WGS) entry which is preliminary data.</text>
</comment>
<proteinExistence type="predicted"/>
<dbReference type="SUPFAM" id="SSF52540">
    <property type="entry name" value="P-loop containing nucleoside triphosphate hydrolases"/>
    <property type="match status" value="1"/>
</dbReference>
<dbReference type="InterPro" id="IPR027417">
    <property type="entry name" value="P-loop_NTPase"/>
</dbReference>
<evidence type="ECO:0008006" key="4">
    <source>
        <dbReference type="Google" id="ProtNLM"/>
    </source>
</evidence>
<dbReference type="PIRSF" id="PIRSF034285">
    <property type="entry name" value="UCP034285"/>
    <property type="match status" value="1"/>
</dbReference>
<dbReference type="RefSeq" id="WP_233790143.1">
    <property type="nucleotide sequence ID" value="NZ_BLAJ01000009.1"/>
</dbReference>
<protein>
    <recommendedName>
        <fullName evidence="4">Protein ImuA</fullName>
    </recommendedName>
</protein>
<name>A0ABQ0ZBN5_9HYPH</name>
<feature type="region of interest" description="Disordered" evidence="1">
    <location>
        <begin position="285"/>
        <end position="310"/>
    </location>
</feature>
<dbReference type="EMBL" id="BLAJ01000009">
    <property type="protein sequence ID" value="GES52674.1"/>
    <property type="molecule type" value="Genomic_DNA"/>
</dbReference>
<evidence type="ECO:0000313" key="3">
    <source>
        <dbReference type="Proteomes" id="UP000390335"/>
    </source>
</evidence>
<dbReference type="Gene3D" id="3.40.50.300">
    <property type="entry name" value="P-loop containing nucleotide triphosphate hydrolases"/>
    <property type="match status" value="1"/>
</dbReference>
<dbReference type="InterPro" id="IPR017026">
    <property type="entry name" value="ImuA"/>
</dbReference>
<reference evidence="2 3" key="1">
    <citation type="journal article" date="2020" name="Genome Biol. Evol.">
        <title>Rhizobium dioscoreae sp. nov., a plant growth-promoting bacterium isolated from yam (Dioscorea species).</title>
        <authorList>
            <person name="Ouyabe M."/>
            <person name="Tanaka N."/>
            <person name="Shiwa Y."/>
            <person name="Fujita N."/>
            <person name="Kikuno H."/>
            <person name="Babil P."/>
            <person name="Shiwachi H."/>
        </authorList>
    </citation>
    <scope>NUCLEOTIDE SEQUENCE [LARGE SCALE GENOMIC DNA]</scope>
    <source>
        <strain evidence="2 3">S-93</strain>
    </source>
</reference>
<evidence type="ECO:0000313" key="2">
    <source>
        <dbReference type="EMBL" id="GES52674.1"/>
    </source>
</evidence>